<dbReference type="KEGG" id="lez:GLE_0773"/>
<feature type="compositionally biased region" description="Low complexity" evidence="1">
    <location>
        <begin position="286"/>
        <end position="295"/>
    </location>
</feature>
<proteinExistence type="predicted"/>
<reference evidence="2 3" key="1">
    <citation type="submission" date="2015-11" db="EMBL/GenBank/DDBJ databases">
        <title>Genome sequences of Lysobacter enzymogenes strain C3 and Lysobacter antibioticus ATCC 29479.</title>
        <authorList>
            <person name="Kobayashi D.Y."/>
        </authorList>
    </citation>
    <scope>NUCLEOTIDE SEQUENCE [LARGE SCALE GENOMIC DNA]</scope>
    <source>
        <strain evidence="2 3">C3</strain>
    </source>
</reference>
<accession>A0A0S2DC97</accession>
<feature type="region of interest" description="Disordered" evidence="1">
    <location>
        <begin position="202"/>
        <end position="321"/>
    </location>
</feature>
<dbReference type="AlphaFoldDB" id="A0A0S2DC97"/>
<dbReference type="EMBL" id="CP013140">
    <property type="protein sequence ID" value="ALN56131.1"/>
    <property type="molecule type" value="Genomic_DNA"/>
</dbReference>
<name>A0A0S2DC97_LYSEN</name>
<dbReference type="Proteomes" id="UP000061569">
    <property type="component" value="Chromosome"/>
</dbReference>
<gene>
    <name evidence="2" type="ORF">GLE_0773</name>
</gene>
<evidence type="ECO:0000313" key="2">
    <source>
        <dbReference type="EMBL" id="ALN56131.1"/>
    </source>
</evidence>
<organism evidence="2 3">
    <name type="scientific">Lysobacter enzymogenes</name>
    <dbReference type="NCBI Taxonomy" id="69"/>
    <lineage>
        <taxon>Bacteria</taxon>
        <taxon>Pseudomonadati</taxon>
        <taxon>Pseudomonadota</taxon>
        <taxon>Gammaproteobacteria</taxon>
        <taxon>Lysobacterales</taxon>
        <taxon>Lysobacteraceae</taxon>
        <taxon>Lysobacter</taxon>
    </lineage>
</organism>
<sequence length="541" mass="59013">MALRAERDQRRAQARQRVAARVALERARLRHGLDEAVDLGLLAAMRAWPARGQQPRHLQRLRQQQRAAVLDVELERAAGAQHPRQAQRRAEALRDRAGDQPGIALRGDRIGERGAFAVADQQRQVIGRQAVIGLHVAREILDVAGREIARAAVLAQQRFQRGHVDRGHHRPVRDQRIDPRLARAGIGAVGEPQHETLDLALRQTHRRADETPVADLGRGRRRARRRRRGRFRSGGRGRGERGGAERRAQRRDENGRTTERRAHRVLLGAPPYTGTGVERMRRTRRTATAYDRQAAPARREPRGAIPRPSEANPSPQGMPQMPRMAAVTSAVLIVASAAAPLRAQTVAAPPAGETACAFGAFVRETDPAGLNVRAGPGTEHKVLGTLPPMRRSSEIESLLVRVEVEVVAGRGGWFKIRGARDNDALFAGPQRPMFKGEGWVSGRKLTVKSQAGVGRAQPQANAPAVLVGHDGIAFDSDAFVASGQLAGCSGRWALVEYGPLDFEGDTELEIKPAAKAGLASGRFRAWVDRLCALQETSCDGA</sequence>
<dbReference type="Gene3D" id="2.30.30.40">
    <property type="entry name" value="SH3 Domains"/>
    <property type="match status" value="1"/>
</dbReference>
<feature type="compositionally biased region" description="Basic residues" evidence="1">
    <location>
        <begin position="219"/>
        <end position="235"/>
    </location>
</feature>
<evidence type="ECO:0000313" key="3">
    <source>
        <dbReference type="Proteomes" id="UP000061569"/>
    </source>
</evidence>
<feature type="compositionally biased region" description="Basic and acidic residues" evidence="1">
    <location>
        <begin position="237"/>
        <end position="260"/>
    </location>
</feature>
<dbReference type="PATRIC" id="fig|69.6.peg.762"/>
<dbReference type="STRING" id="69.GLE_0773"/>
<evidence type="ECO:0000256" key="1">
    <source>
        <dbReference type="SAM" id="MobiDB-lite"/>
    </source>
</evidence>
<protein>
    <submittedName>
        <fullName evidence="2">Cell wall surface anchor family protein</fullName>
    </submittedName>
</protein>